<gene>
    <name evidence="1" type="ORF">B5F96_07520</name>
</gene>
<dbReference type="AlphaFoldDB" id="A0A9Q5X8E5"/>
<dbReference type="EMBL" id="NFIJ01000005">
    <property type="protein sequence ID" value="OUO05903.1"/>
    <property type="molecule type" value="Genomic_DNA"/>
</dbReference>
<accession>A0A9Q5X8E5</accession>
<name>A0A9Q5X8E5_9BACT</name>
<evidence type="ECO:0000313" key="1">
    <source>
        <dbReference type="EMBL" id="OUO05903.1"/>
    </source>
</evidence>
<sequence length="104" mass="12596">MNPSLLILFFLADNRKYMLSRWDFSVHVFCFRHCRVYFRHCRVYSRHCQKYTRQCRKQANLISAVSFCYVYDLFLAKKKHSRLSVNSLIIRECFLRSGRRGSNS</sequence>
<protein>
    <submittedName>
        <fullName evidence="1">Uncharacterized protein</fullName>
    </submittedName>
</protein>
<dbReference type="Proteomes" id="UP000195975">
    <property type="component" value="Unassembled WGS sequence"/>
</dbReference>
<proteinExistence type="predicted"/>
<evidence type="ECO:0000313" key="2">
    <source>
        <dbReference type="Proteomes" id="UP000195975"/>
    </source>
</evidence>
<organism evidence="1 2">
    <name type="scientific">Parabacteroides johnsonii</name>
    <dbReference type="NCBI Taxonomy" id="387661"/>
    <lineage>
        <taxon>Bacteria</taxon>
        <taxon>Pseudomonadati</taxon>
        <taxon>Bacteroidota</taxon>
        <taxon>Bacteroidia</taxon>
        <taxon>Bacteroidales</taxon>
        <taxon>Tannerellaceae</taxon>
        <taxon>Parabacteroides</taxon>
    </lineage>
</organism>
<reference evidence="2" key="1">
    <citation type="submission" date="2017-04" db="EMBL/GenBank/DDBJ databases">
        <title>Function of individual gut microbiota members based on whole genome sequencing of pure cultures obtained from chicken caecum.</title>
        <authorList>
            <person name="Medvecky M."/>
            <person name="Cejkova D."/>
            <person name="Polansky O."/>
            <person name="Karasova D."/>
            <person name="Kubasova T."/>
            <person name="Cizek A."/>
            <person name="Rychlik I."/>
        </authorList>
    </citation>
    <scope>NUCLEOTIDE SEQUENCE [LARGE SCALE GENOMIC DNA]</scope>
    <source>
        <strain evidence="2">An42</strain>
    </source>
</reference>
<comment type="caution">
    <text evidence="1">The sequence shown here is derived from an EMBL/GenBank/DDBJ whole genome shotgun (WGS) entry which is preliminary data.</text>
</comment>